<evidence type="ECO:0000313" key="2">
    <source>
        <dbReference type="Proteomes" id="UP001596097"/>
    </source>
</evidence>
<organism evidence="1 2">
    <name type="scientific">Mumia xiangluensis</name>
    <dbReference type="NCBI Taxonomy" id="1678900"/>
    <lineage>
        <taxon>Bacteria</taxon>
        <taxon>Bacillati</taxon>
        <taxon>Actinomycetota</taxon>
        <taxon>Actinomycetes</taxon>
        <taxon>Propionibacteriales</taxon>
        <taxon>Nocardioidaceae</taxon>
        <taxon>Mumia</taxon>
    </lineage>
</organism>
<keyword evidence="2" id="KW-1185">Reference proteome</keyword>
<evidence type="ECO:0008006" key="3">
    <source>
        <dbReference type="Google" id="ProtNLM"/>
    </source>
</evidence>
<accession>A0ABW1QN64</accession>
<reference evidence="2" key="1">
    <citation type="journal article" date="2019" name="Int. J. Syst. Evol. Microbiol.">
        <title>The Global Catalogue of Microorganisms (GCM) 10K type strain sequencing project: providing services to taxonomists for standard genome sequencing and annotation.</title>
        <authorList>
            <consortium name="The Broad Institute Genomics Platform"/>
            <consortium name="The Broad Institute Genome Sequencing Center for Infectious Disease"/>
            <person name="Wu L."/>
            <person name="Ma J."/>
        </authorList>
    </citation>
    <scope>NUCLEOTIDE SEQUENCE [LARGE SCALE GENOMIC DNA]</scope>
    <source>
        <strain evidence="2">CGMCC 4.7198</strain>
    </source>
</reference>
<proteinExistence type="predicted"/>
<dbReference type="Proteomes" id="UP001596097">
    <property type="component" value="Unassembled WGS sequence"/>
</dbReference>
<gene>
    <name evidence="1" type="ORF">ACFPYK_13470</name>
</gene>
<comment type="caution">
    <text evidence="1">The sequence shown here is derived from an EMBL/GenBank/DDBJ whole genome shotgun (WGS) entry which is preliminary data.</text>
</comment>
<name>A0ABW1QN64_9ACTN</name>
<dbReference type="EMBL" id="JBHSQL010000010">
    <property type="protein sequence ID" value="MFC6150403.1"/>
    <property type="molecule type" value="Genomic_DNA"/>
</dbReference>
<evidence type="ECO:0000313" key="1">
    <source>
        <dbReference type="EMBL" id="MFC6150403.1"/>
    </source>
</evidence>
<dbReference type="RefSeq" id="WP_153816613.1">
    <property type="nucleotide sequence ID" value="NZ_JBHSQL010000010.1"/>
</dbReference>
<sequence>MPDPLNEGRPFFSRDYAAVGFSSDHALRRAINEKRVRPVFKHVYVDAAVPDTRILRLRAVRLVTPPHAIVSDCFASWLWGVDSFRPSDRHLLTPTLVVPHGQSRVRAPGVSCRQAILPDTDVTEFEGILVTTPVRTASDLLRRMWRPYALAAADGMLRAELYEPAHLYDYVMALNGFRGAPQARELVGLIDPGAASPGESWQRLRVIDAGFPRPKTQIHVLDEWGRDRYFDLGYRHLLIASEYDGREHHTTDDDTDHDSERRGYFERRYGWRFVIGTRERIFGTDPAFEYELGTLLGMSPRPRTW</sequence>
<protein>
    <recommendedName>
        <fullName evidence="3">Transcriptional regulator, AbiEi antitoxin, Type IV TA system</fullName>
    </recommendedName>
</protein>